<sequence>MDSRTVTVSGSVDGSATVIVYAADGTTVLGSTNVTGDSGVATPYQVTLPAYADDAATSQTIEVGGLLGGSGIPQVKRTFNLPASNFGLTVTSPTEGEALDSRTVVFSGAGADGSTVNVLDSKGDPIPGTTDAVVSDGSWTTTGTYADDATVDQTVSVNQVSNGAGHGTVIRSFTLPAPALFPAPVITSPTNGQALTGSTVTFTGTGKPGANIALIIAPTAALKAQAKAKAAPAKPTDPIVVDPTSGIWTVTLALQPNDYTAVATEVTLDSDGNLIAIISEPSAPVEFTLAAAAVTPVVVVTPTTPTTTAATSASGTLAETGLDATALAGLSALLLLAGAVLVLVRRKRHTS</sequence>
<keyword evidence="1" id="KW-0472">Membrane</keyword>
<name>A0A917BC11_9MICO</name>
<evidence type="ECO:0000313" key="2">
    <source>
        <dbReference type="EMBL" id="GGF35829.1"/>
    </source>
</evidence>
<comment type="caution">
    <text evidence="2">The sequence shown here is derived from an EMBL/GenBank/DDBJ whole genome shotgun (WGS) entry which is preliminary data.</text>
</comment>
<protein>
    <recommendedName>
        <fullName evidence="4">Gram-positive cocci surface proteins LPxTG domain-containing protein</fullName>
    </recommendedName>
</protein>
<reference evidence="2 3" key="1">
    <citation type="journal article" date="2014" name="Int. J. Syst. Evol. Microbiol.">
        <title>Complete genome sequence of Corynebacterium casei LMG S-19264T (=DSM 44701T), isolated from a smear-ripened cheese.</title>
        <authorList>
            <consortium name="US DOE Joint Genome Institute (JGI-PGF)"/>
            <person name="Walter F."/>
            <person name="Albersmeier A."/>
            <person name="Kalinowski J."/>
            <person name="Ruckert C."/>
        </authorList>
    </citation>
    <scope>NUCLEOTIDE SEQUENCE [LARGE SCALE GENOMIC DNA]</scope>
    <source>
        <strain evidence="2 3">CGMCC 1.12976</strain>
    </source>
</reference>
<evidence type="ECO:0000256" key="1">
    <source>
        <dbReference type="SAM" id="Phobius"/>
    </source>
</evidence>
<proteinExistence type="predicted"/>
<dbReference type="RefSeq" id="WP_188679873.1">
    <property type="nucleotide sequence ID" value="NZ_BMGP01000006.1"/>
</dbReference>
<gene>
    <name evidence="2" type="ORF">GCM10011399_31010</name>
</gene>
<accession>A0A917BC11</accession>
<dbReference type="EMBL" id="BMGP01000006">
    <property type="protein sequence ID" value="GGF35829.1"/>
    <property type="molecule type" value="Genomic_DNA"/>
</dbReference>
<dbReference type="NCBIfam" id="TIGR01167">
    <property type="entry name" value="LPXTG_anchor"/>
    <property type="match status" value="1"/>
</dbReference>
<keyword evidence="1" id="KW-0812">Transmembrane</keyword>
<dbReference type="Proteomes" id="UP000598775">
    <property type="component" value="Unassembled WGS sequence"/>
</dbReference>
<feature type="transmembrane region" description="Helical" evidence="1">
    <location>
        <begin position="324"/>
        <end position="344"/>
    </location>
</feature>
<keyword evidence="3" id="KW-1185">Reference proteome</keyword>
<dbReference type="AlphaFoldDB" id="A0A917BC11"/>
<organism evidence="2 3">
    <name type="scientific">Subtercola lobariae</name>
    <dbReference type="NCBI Taxonomy" id="1588641"/>
    <lineage>
        <taxon>Bacteria</taxon>
        <taxon>Bacillati</taxon>
        <taxon>Actinomycetota</taxon>
        <taxon>Actinomycetes</taxon>
        <taxon>Micrococcales</taxon>
        <taxon>Microbacteriaceae</taxon>
        <taxon>Subtercola</taxon>
    </lineage>
</organism>
<evidence type="ECO:0008006" key="4">
    <source>
        <dbReference type="Google" id="ProtNLM"/>
    </source>
</evidence>
<evidence type="ECO:0000313" key="3">
    <source>
        <dbReference type="Proteomes" id="UP000598775"/>
    </source>
</evidence>
<keyword evidence="1" id="KW-1133">Transmembrane helix</keyword>